<gene>
    <name evidence="1" type="ORF">GCM10011357_34890</name>
</gene>
<dbReference type="Pfam" id="PF12796">
    <property type="entry name" value="Ank_2"/>
    <property type="match status" value="1"/>
</dbReference>
<reference evidence="2" key="1">
    <citation type="journal article" date="2019" name="Int. J. Syst. Evol. Microbiol.">
        <title>The Global Catalogue of Microorganisms (GCM) 10K type strain sequencing project: providing services to taxonomists for standard genome sequencing and annotation.</title>
        <authorList>
            <consortium name="The Broad Institute Genomics Platform"/>
            <consortium name="The Broad Institute Genome Sequencing Center for Infectious Disease"/>
            <person name="Wu L."/>
            <person name="Ma J."/>
        </authorList>
    </citation>
    <scope>NUCLEOTIDE SEQUENCE [LARGE SCALE GENOMIC DNA]</scope>
    <source>
        <strain evidence="2">CGMCC 1.12923</strain>
    </source>
</reference>
<name>A0ABQ1RPB8_9ALTE</name>
<evidence type="ECO:0008006" key="3">
    <source>
        <dbReference type="Google" id="ProtNLM"/>
    </source>
</evidence>
<comment type="caution">
    <text evidence="1">The sequence shown here is derived from an EMBL/GenBank/DDBJ whole genome shotgun (WGS) entry which is preliminary data.</text>
</comment>
<protein>
    <recommendedName>
        <fullName evidence="3">Ankyrin</fullName>
    </recommendedName>
</protein>
<keyword evidence="2" id="KW-1185">Reference proteome</keyword>
<dbReference type="Gene3D" id="2.102.10.10">
    <property type="entry name" value="Rieske [2Fe-2S] iron-sulphur domain"/>
    <property type="match status" value="1"/>
</dbReference>
<dbReference type="EMBL" id="BMGJ01000019">
    <property type="protein sequence ID" value="GGD76868.1"/>
    <property type="molecule type" value="Genomic_DNA"/>
</dbReference>
<sequence length="322" mass="37116">MSLKLQAKFLAPDEVNLIDPPLDSVQRTLWNDFPVIIHRRTQEQLKFIERSFEATPSEAQRFLSYQSIARTHGHEFASAIMEFTENYIAAQNVYMSELPEFGIYSQVSPILGCAVFKADRGFIDPCNNVEFDFTGKVKNHSGYEHLRLTVPPHRVVDNKLEFIKDYKPKEVIDFTPNILEMNVSDIEKALFAIDFERLDILKKICGQNPEVLTQKNSAGTNLIQMAAYHDSTLDYLLGFENIQLEHVNKAGYTALMFAVWNEKFKNAEKLIKRGATPQSYFYQDSYVPSIYEFMVNEYLFTEDVAREIHEKLLEIGKTARDG</sequence>
<accession>A0ABQ1RPB8</accession>
<evidence type="ECO:0000313" key="2">
    <source>
        <dbReference type="Proteomes" id="UP000614272"/>
    </source>
</evidence>
<dbReference type="SUPFAM" id="SSF48403">
    <property type="entry name" value="Ankyrin repeat"/>
    <property type="match status" value="1"/>
</dbReference>
<dbReference type="InterPro" id="IPR036922">
    <property type="entry name" value="Rieske_2Fe-2S_sf"/>
</dbReference>
<dbReference type="Gene3D" id="1.25.40.20">
    <property type="entry name" value="Ankyrin repeat-containing domain"/>
    <property type="match status" value="1"/>
</dbReference>
<evidence type="ECO:0000313" key="1">
    <source>
        <dbReference type="EMBL" id="GGD76868.1"/>
    </source>
</evidence>
<dbReference type="InterPro" id="IPR036770">
    <property type="entry name" value="Ankyrin_rpt-contain_sf"/>
</dbReference>
<proteinExistence type="predicted"/>
<organism evidence="1 2">
    <name type="scientific">Lacimicrobium alkaliphilum</name>
    <dbReference type="NCBI Taxonomy" id="1526571"/>
    <lineage>
        <taxon>Bacteria</taxon>
        <taxon>Pseudomonadati</taxon>
        <taxon>Pseudomonadota</taxon>
        <taxon>Gammaproteobacteria</taxon>
        <taxon>Alteromonadales</taxon>
        <taxon>Alteromonadaceae</taxon>
        <taxon>Lacimicrobium</taxon>
    </lineage>
</organism>
<dbReference type="Proteomes" id="UP000614272">
    <property type="component" value="Unassembled WGS sequence"/>
</dbReference>
<dbReference type="InterPro" id="IPR002110">
    <property type="entry name" value="Ankyrin_rpt"/>
</dbReference>